<gene>
    <name evidence="1" type="ORF">DZF91_26535</name>
</gene>
<evidence type="ECO:0008006" key="3">
    <source>
        <dbReference type="Google" id="ProtNLM"/>
    </source>
</evidence>
<dbReference type="EMBL" id="QURH01000741">
    <property type="protein sequence ID" value="RFU38658.1"/>
    <property type="molecule type" value="Genomic_DNA"/>
</dbReference>
<protein>
    <recommendedName>
        <fullName evidence="3">GNAT family N-acetyltransferase</fullName>
    </recommendedName>
</protein>
<name>A0A372JH23_9ACTN</name>
<evidence type="ECO:0000313" key="2">
    <source>
        <dbReference type="Proteomes" id="UP000261811"/>
    </source>
</evidence>
<comment type="caution">
    <text evidence="1">The sequence shown here is derived from an EMBL/GenBank/DDBJ whole genome shotgun (WGS) entry which is preliminary data.</text>
</comment>
<evidence type="ECO:0000313" key="1">
    <source>
        <dbReference type="EMBL" id="RFU38658.1"/>
    </source>
</evidence>
<dbReference type="SUPFAM" id="SSF55729">
    <property type="entry name" value="Acyl-CoA N-acyltransferases (Nat)"/>
    <property type="match status" value="1"/>
</dbReference>
<dbReference type="InterPro" id="IPR016181">
    <property type="entry name" value="Acyl_CoA_acyltransferase"/>
</dbReference>
<dbReference type="Proteomes" id="UP000261811">
    <property type="component" value="Unassembled WGS sequence"/>
</dbReference>
<proteinExistence type="predicted"/>
<dbReference type="AlphaFoldDB" id="A0A372JH23"/>
<sequence>MLWLRAEADDRASVPGAVRLSRPLNPLARLATPWSDPEGWLASLSRSRRTDLRRQRRALSSLDCRVGPARGLVEGREVADLLWRNEAKYESGHLPSAPLALPYVEALIAHPDAIAIAYRDAAEHLAGIALLLDHPTWPLYWRWGAEPVRHLYFDSYARLLEWAVTHGKNGVILGKGKSDLKAALGAELVPSYAVAAGP</sequence>
<accession>A0A372JH23</accession>
<keyword evidence="2" id="KW-1185">Reference proteome</keyword>
<organism evidence="1 2">
    <name type="scientific">Actinomadura logoneensis</name>
    <dbReference type="NCBI Taxonomy" id="2293572"/>
    <lineage>
        <taxon>Bacteria</taxon>
        <taxon>Bacillati</taxon>
        <taxon>Actinomycetota</taxon>
        <taxon>Actinomycetes</taxon>
        <taxon>Streptosporangiales</taxon>
        <taxon>Thermomonosporaceae</taxon>
        <taxon>Actinomadura</taxon>
    </lineage>
</organism>
<reference evidence="1 2" key="1">
    <citation type="submission" date="2018-08" db="EMBL/GenBank/DDBJ databases">
        <title>Actinomadura jelena sp. nov., a novel Actinomycete isolated from soil in Chad.</title>
        <authorList>
            <person name="Shi L."/>
        </authorList>
    </citation>
    <scope>NUCLEOTIDE SEQUENCE [LARGE SCALE GENOMIC DNA]</scope>
    <source>
        <strain evidence="1 2">NEAU-G17</strain>
    </source>
</reference>